<keyword evidence="1" id="KW-0812">Transmembrane</keyword>
<dbReference type="InterPro" id="IPR052336">
    <property type="entry name" value="MlaD_Phospholipid_Transporter"/>
</dbReference>
<evidence type="ECO:0000313" key="4">
    <source>
        <dbReference type="Proteomes" id="UP001601992"/>
    </source>
</evidence>
<feature type="domain" description="Mce/MlaD" evidence="2">
    <location>
        <begin position="45"/>
        <end position="117"/>
    </location>
</feature>
<dbReference type="Pfam" id="PF02470">
    <property type="entry name" value="MlaD"/>
    <property type="match status" value="1"/>
</dbReference>
<name>A0ABW6S9Q7_9NOCA</name>
<dbReference type="PANTHER" id="PTHR33371:SF16">
    <property type="entry name" value="MCE-FAMILY PROTEIN MCE3F"/>
    <property type="match status" value="1"/>
</dbReference>
<comment type="caution">
    <text evidence="3">The sequence shown here is derived from an EMBL/GenBank/DDBJ whole genome shotgun (WGS) entry which is preliminary data.</text>
</comment>
<dbReference type="Proteomes" id="UP001601992">
    <property type="component" value="Unassembled WGS sequence"/>
</dbReference>
<gene>
    <name evidence="3" type="ORF">ACFYXQ_29575</name>
</gene>
<dbReference type="InterPro" id="IPR003399">
    <property type="entry name" value="Mce/MlaD"/>
</dbReference>
<evidence type="ECO:0000313" key="3">
    <source>
        <dbReference type="EMBL" id="MFF3571939.1"/>
    </source>
</evidence>
<dbReference type="EMBL" id="JBIAQY010000011">
    <property type="protein sequence ID" value="MFF3571939.1"/>
    <property type="molecule type" value="Genomic_DNA"/>
</dbReference>
<accession>A0ABW6S9Q7</accession>
<dbReference type="PANTHER" id="PTHR33371">
    <property type="entry name" value="INTERMEMBRANE PHOSPHOLIPID TRANSPORT SYSTEM BINDING PROTEIN MLAD-RELATED"/>
    <property type="match status" value="1"/>
</dbReference>
<keyword evidence="4" id="KW-1185">Reference proteome</keyword>
<evidence type="ECO:0000259" key="2">
    <source>
        <dbReference type="Pfam" id="PF02470"/>
    </source>
</evidence>
<feature type="transmembrane region" description="Helical" evidence="1">
    <location>
        <begin position="12"/>
        <end position="32"/>
    </location>
</feature>
<protein>
    <submittedName>
        <fullName evidence="3">MlaD family protein</fullName>
    </submittedName>
</protein>
<sequence length="326" mass="34308">MRVQSWTIKPGSVGSLAAILLVLIVGIAYLTVEVLHVDPFERRTTARLMLANSGGLGPNAPVLLTGIQVGRVTGVHKVASGVLVEFRIDGSYKIPSSSALRIENLSALGEPYLEFQPKDTRGPYISNNQLLDTEPAAEPILIPQLSAKVVDLLNQLDPTVIRSLVGTMDTSLNGTEAVVPELARSTTLLAAAILSRNGEIRQLLTDMQAMGADMDWAGPALTASGPAWGAFGHRIDQEVTDGAALFEIGNSPNDYLTGDGLIPTVVRLTGLLGKLGPAMSELAPVIAPMTADMTTAIGHLDISALISQAVDTVGDDGAIHLRLNLK</sequence>
<organism evidence="3 4">
    <name type="scientific">Nocardia jiangxiensis</name>
    <dbReference type="NCBI Taxonomy" id="282685"/>
    <lineage>
        <taxon>Bacteria</taxon>
        <taxon>Bacillati</taxon>
        <taxon>Actinomycetota</taxon>
        <taxon>Actinomycetes</taxon>
        <taxon>Mycobacteriales</taxon>
        <taxon>Nocardiaceae</taxon>
        <taxon>Nocardia</taxon>
    </lineage>
</organism>
<keyword evidence="1" id="KW-0472">Membrane</keyword>
<evidence type="ECO:0000256" key="1">
    <source>
        <dbReference type="SAM" id="Phobius"/>
    </source>
</evidence>
<dbReference type="RefSeq" id="WP_387405622.1">
    <property type="nucleotide sequence ID" value="NZ_JBIAQY010000011.1"/>
</dbReference>
<reference evidence="3 4" key="1">
    <citation type="submission" date="2024-10" db="EMBL/GenBank/DDBJ databases">
        <title>The Natural Products Discovery Center: Release of the First 8490 Sequenced Strains for Exploring Actinobacteria Biosynthetic Diversity.</title>
        <authorList>
            <person name="Kalkreuter E."/>
            <person name="Kautsar S.A."/>
            <person name="Yang D."/>
            <person name="Bader C.D."/>
            <person name="Teijaro C.N."/>
            <person name="Fluegel L."/>
            <person name="Davis C.M."/>
            <person name="Simpson J.R."/>
            <person name="Lauterbach L."/>
            <person name="Steele A.D."/>
            <person name="Gui C."/>
            <person name="Meng S."/>
            <person name="Li G."/>
            <person name="Viehrig K."/>
            <person name="Ye F."/>
            <person name="Su P."/>
            <person name="Kiefer A.F."/>
            <person name="Nichols A."/>
            <person name="Cepeda A.J."/>
            <person name="Yan W."/>
            <person name="Fan B."/>
            <person name="Jiang Y."/>
            <person name="Adhikari A."/>
            <person name="Zheng C.-J."/>
            <person name="Schuster L."/>
            <person name="Cowan T.M."/>
            <person name="Smanski M.J."/>
            <person name="Chevrette M.G."/>
            <person name="De Carvalho L.P.S."/>
            <person name="Shen B."/>
        </authorList>
    </citation>
    <scope>NUCLEOTIDE SEQUENCE [LARGE SCALE GENOMIC DNA]</scope>
    <source>
        <strain evidence="3 4">NPDC002593</strain>
    </source>
</reference>
<proteinExistence type="predicted"/>
<keyword evidence="1" id="KW-1133">Transmembrane helix</keyword>